<dbReference type="AlphaFoldDB" id="A0AAD8A654"/>
<gene>
    <name evidence="2" type="ORF">L9F63_015468</name>
</gene>
<dbReference type="Proteomes" id="UP001233999">
    <property type="component" value="Unassembled WGS sequence"/>
</dbReference>
<name>A0AAD8A654_DIPPU</name>
<sequence length="74" mass="8510">QSLKDTWPRVLSEDESDSNSSSNCYSFDKCDRSPVSKGILLQSKPTKHYFKFKKPGTHSPAGKRETQWSKDFRV</sequence>
<keyword evidence="3" id="KW-1185">Reference proteome</keyword>
<feature type="non-terminal residue" evidence="2">
    <location>
        <position position="74"/>
    </location>
</feature>
<feature type="non-terminal residue" evidence="2">
    <location>
        <position position="1"/>
    </location>
</feature>
<protein>
    <submittedName>
        <fullName evidence="2">Uncharacterized protein</fullName>
    </submittedName>
</protein>
<feature type="region of interest" description="Disordered" evidence="1">
    <location>
        <begin position="51"/>
        <end position="74"/>
    </location>
</feature>
<comment type="caution">
    <text evidence="2">The sequence shown here is derived from an EMBL/GenBank/DDBJ whole genome shotgun (WGS) entry which is preliminary data.</text>
</comment>
<evidence type="ECO:0000256" key="1">
    <source>
        <dbReference type="SAM" id="MobiDB-lite"/>
    </source>
</evidence>
<dbReference type="EMBL" id="JASPKZ010003799">
    <property type="protein sequence ID" value="KAJ9592890.1"/>
    <property type="molecule type" value="Genomic_DNA"/>
</dbReference>
<organism evidence="2 3">
    <name type="scientific">Diploptera punctata</name>
    <name type="common">Pacific beetle cockroach</name>
    <dbReference type="NCBI Taxonomy" id="6984"/>
    <lineage>
        <taxon>Eukaryota</taxon>
        <taxon>Metazoa</taxon>
        <taxon>Ecdysozoa</taxon>
        <taxon>Arthropoda</taxon>
        <taxon>Hexapoda</taxon>
        <taxon>Insecta</taxon>
        <taxon>Pterygota</taxon>
        <taxon>Neoptera</taxon>
        <taxon>Polyneoptera</taxon>
        <taxon>Dictyoptera</taxon>
        <taxon>Blattodea</taxon>
        <taxon>Blaberoidea</taxon>
        <taxon>Blaberidae</taxon>
        <taxon>Diplopterinae</taxon>
        <taxon>Diploptera</taxon>
    </lineage>
</organism>
<evidence type="ECO:0000313" key="3">
    <source>
        <dbReference type="Proteomes" id="UP001233999"/>
    </source>
</evidence>
<proteinExistence type="predicted"/>
<reference evidence="2" key="2">
    <citation type="submission" date="2023-05" db="EMBL/GenBank/DDBJ databases">
        <authorList>
            <person name="Fouks B."/>
        </authorList>
    </citation>
    <scope>NUCLEOTIDE SEQUENCE</scope>
    <source>
        <strain evidence="2">Stay&amp;Tobe</strain>
        <tissue evidence="2">Testes</tissue>
    </source>
</reference>
<reference evidence="2" key="1">
    <citation type="journal article" date="2023" name="IScience">
        <title>Live-bearing cockroach genome reveals convergent evolutionary mechanisms linked to viviparity in insects and beyond.</title>
        <authorList>
            <person name="Fouks B."/>
            <person name="Harrison M.C."/>
            <person name="Mikhailova A.A."/>
            <person name="Marchal E."/>
            <person name="English S."/>
            <person name="Carruthers M."/>
            <person name="Jennings E.C."/>
            <person name="Chiamaka E.L."/>
            <person name="Frigard R.A."/>
            <person name="Pippel M."/>
            <person name="Attardo G.M."/>
            <person name="Benoit J.B."/>
            <person name="Bornberg-Bauer E."/>
            <person name="Tobe S.S."/>
        </authorList>
    </citation>
    <scope>NUCLEOTIDE SEQUENCE</scope>
    <source>
        <strain evidence="2">Stay&amp;Tobe</strain>
    </source>
</reference>
<feature type="compositionally biased region" description="Basic and acidic residues" evidence="1">
    <location>
        <begin position="62"/>
        <end position="74"/>
    </location>
</feature>
<evidence type="ECO:0000313" key="2">
    <source>
        <dbReference type="EMBL" id="KAJ9592890.1"/>
    </source>
</evidence>
<feature type="region of interest" description="Disordered" evidence="1">
    <location>
        <begin position="1"/>
        <end position="23"/>
    </location>
</feature>
<accession>A0AAD8A654</accession>